<evidence type="ECO:0000313" key="6">
    <source>
        <dbReference type="EMBL" id="VDM64862.1"/>
    </source>
</evidence>
<feature type="region of interest" description="Disordered" evidence="4">
    <location>
        <begin position="1"/>
        <end position="20"/>
    </location>
</feature>
<evidence type="ECO:0000256" key="1">
    <source>
        <dbReference type="ARBA" id="ARBA00023157"/>
    </source>
</evidence>
<keyword evidence="2 3" id="KW-0378">Hydrolase</keyword>
<organism evidence="8">
    <name type="scientific">Angiostrongylus costaricensis</name>
    <name type="common">Nematode worm</name>
    <dbReference type="NCBI Taxonomy" id="334426"/>
    <lineage>
        <taxon>Eukaryota</taxon>
        <taxon>Metazoa</taxon>
        <taxon>Ecdysozoa</taxon>
        <taxon>Nematoda</taxon>
        <taxon>Chromadorea</taxon>
        <taxon>Rhabditida</taxon>
        <taxon>Rhabditina</taxon>
        <taxon>Rhabditomorpha</taxon>
        <taxon>Strongyloidea</taxon>
        <taxon>Metastrongylidae</taxon>
        <taxon>Angiostrongylus</taxon>
    </lineage>
</organism>
<dbReference type="InterPro" id="IPR006026">
    <property type="entry name" value="Peptidase_Metallo"/>
</dbReference>
<dbReference type="InterPro" id="IPR024079">
    <property type="entry name" value="MetalloPept_cat_dom_sf"/>
</dbReference>
<evidence type="ECO:0000256" key="3">
    <source>
        <dbReference type="RuleBase" id="RU361183"/>
    </source>
</evidence>
<gene>
    <name evidence="6" type="ORF">ACOC_LOCUS13277</name>
</gene>
<sequence length="279" mass="31264">MNHNMEKEIKDELTPSLQRSTDSLNMMETVFKNKMDHIQPIQSSDSIEEINQNSKVDTALFQGDMILTKEQTEEILQDIKANKGKRNKRQAFRDKNYPKTLWNKLSATDRINVIKGGGCWSYVGRLGGEQSLSLGPGCESVGTAVHEIGHALGHFHTQSRHGQKDGWLSQFIKQSENSDYNYTLTYDHGSVMHNAPTSVLKNGKLIVVPHDVKYIQTLGSRMLSFYDKLMVNMHHECLGNEEAWIGTAPQSLAPYASPCSSPPLLSAKHRDQVPNAANN</sequence>
<dbReference type="SMART" id="SM00235">
    <property type="entry name" value="ZnMc"/>
    <property type="match status" value="1"/>
</dbReference>
<dbReference type="GO" id="GO:0004222">
    <property type="term" value="F:metalloendopeptidase activity"/>
    <property type="evidence" value="ECO:0007669"/>
    <property type="project" value="UniProtKB-UniRule"/>
</dbReference>
<dbReference type="AlphaFoldDB" id="A0A0R3Q2H8"/>
<protein>
    <recommendedName>
        <fullName evidence="3">Metalloendopeptidase</fullName>
        <ecNumber evidence="3">3.4.24.-</ecNumber>
    </recommendedName>
</protein>
<keyword evidence="2 3" id="KW-0862">Zinc</keyword>
<proteinExistence type="predicted"/>
<dbReference type="Proteomes" id="UP000267027">
    <property type="component" value="Unassembled WGS sequence"/>
</dbReference>
<dbReference type="InterPro" id="IPR001506">
    <property type="entry name" value="Peptidase_M12A"/>
</dbReference>
<dbReference type="GO" id="GO:0008270">
    <property type="term" value="F:zinc ion binding"/>
    <property type="evidence" value="ECO:0007669"/>
    <property type="project" value="UniProtKB-UniRule"/>
</dbReference>
<evidence type="ECO:0000259" key="5">
    <source>
        <dbReference type="PROSITE" id="PS51864"/>
    </source>
</evidence>
<dbReference type="OMA" id="QMRWIES"/>
<feature type="compositionally biased region" description="Basic and acidic residues" evidence="4">
    <location>
        <begin position="1"/>
        <end position="13"/>
    </location>
</feature>
<keyword evidence="2 3" id="KW-0482">Metalloprotease</keyword>
<dbReference type="PANTHER" id="PTHR10127">
    <property type="entry name" value="DISCOIDIN, CUB, EGF, LAMININ , AND ZINC METALLOPROTEASE DOMAIN CONTAINING"/>
    <property type="match status" value="1"/>
</dbReference>
<dbReference type="WBParaSite" id="ACOC_0001327601-mRNA-1">
    <property type="protein sequence ID" value="ACOC_0001327601-mRNA-1"/>
    <property type="gene ID" value="ACOC_0001327601"/>
</dbReference>
<name>A0A0R3Q2H8_ANGCS</name>
<reference evidence="6 7" key="2">
    <citation type="submission" date="2018-11" db="EMBL/GenBank/DDBJ databases">
        <authorList>
            <consortium name="Pathogen Informatics"/>
        </authorList>
    </citation>
    <scope>NUCLEOTIDE SEQUENCE [LARGE SCALE GENOMIC DNA]</scope>
    <source>
        <strain evidence="6 7">Costa Rica</strain>
    </source>
</reference>
<dbReference type="Pfam" id="PF01400">
    <property type="entry name" value="Astacin"/>
    <property type="match status" value="1"/>
</dbReference>
<feature type="binding site" evidence="2">
    <location>
        <position position="146"/>
    </location>
    <ligand>
        <name>Zn(2+)</name>
        <dbReference type="ChEBI" id="CHEBI:29105"/>
        <note>catalytic</note>
    </ligand>
</feature>
<evidence type="ECO:0000256" key="4">
    <source>
        <dbReference type="SAM" id="MobiDB-lite"/>
    </source>
</evidence>
<keyword evidence="2 3" id="KW-0479">Metal-binding</keyword>
<keyword evidence="1" id="KW-1015">Disulfide bond</keyword>
<reference evidence="8" key="1">
    <citation type="submission" date="2017-02" db="UniProtKB">
        <authorList>
            <consortium name="WormBaseParasite"/>
        </authorList>
    </citation>
    <scope>IDENTIFICATION</scope>
</reference>
<dbReference type="EC" id="3.4.24.-" evidence="3"/>
<keyword evidence="7" id="KW-1185">Reference proteome</keyword>
<feature type="active site" evidence="2">
    <location>
        <position position="147"/>
    </location>
</feature>
<keyword evidence="2 3" id="KW-0645">Protease</keyword>
<dbReference type="SUPFAM" id="SSF55486">
    <property type="entry name" value="Metalloproteases ('zincins'), catalytic domain"/>
    <property type="match status" value="1"/>
</dbReference>
<comment type="cofactor">
    <cofactor evidence="2 3">
        <name>Zn(2+)</name>
        <dbReference type="ChEBI" id="CHEBI:29105"/>
    </cofactor>
    <text evidence="2 3">Binds 1 zinc ion per subunit.</text>
</comment>
<evidence type="ECO:0000313" key="7">
    <source>
        <dbReference type="Proteomes" id="UP000267027"/>
    </source>
</evidence>
<comment type="caution">
    <text evidence="2">Lacks conserved residue(s) required for the propagation of feature annotation.</text>
</comment>
<accession>A0A0R3Q2H8</accession>
<dbReference type="STRING" id="334426.A0A0R3Q2H8"/>
<dbReference type="PROSITE" id="PS51864">
    <property type="entry name" value="ASTACIN"/>
    <property type="match status" value="1"/>
</dbReference>
<dbReference type="GO" id="GO:0006508">
    <property type="term" value="P:proteolysis"/>
    <property type="evidence" value="ECO:0007669"/>
    <property type="project" value="UniProtKB-KW"/>
</dbReference>
<feature type="binding site" evidence="2">
    <location>
        <position position="156"/>
    </location>
    <ligand>
        <name>Zn(2+)</name>
        <dbReference type="ChEBI" id="CHEBI:29105"/>
        <note>catalytic</note>
    </ligand>
</feature>
<feature type="binding site" evidence="2">
    <location>
        <position position="150"/>
    </location>
    <ligand>
        <name>Zn(2+)</name>
        <dbReference type="ChEBI" id="CHEBI:29105"/>
        <note>catalytic</note>
    </ligand>
</feature>
<dbReference type="PRINTS" id="PR00480">
    <property type="entry name" value="ASTACIN"/>
</dbReference>
<feature type="domain" description="Peptidase M12A" evidence="5">
    <location>
        <begin position="39"/>
        <end position="238"/>
    </location>
</feature>
<dbReference type="OrthoDB" id="291007at2759"/>
<evidence type="ECO:0000313" key="8">
    <source>
        <dbReference type="WBParaSite" id="ACOC_0001327601-mRNA-1"/>
    </source>
</evidence>
<dbReference type="EMBL" id="UYYA01005736">
    <property type="protein sequence ID" value="VDM64862.1"/>
    <property type="molecule type" value="Genomic_DNA"/>
</dbReference>
<dbReference type="Gene3D" id="3.40.390.10">
    <property type="entry name" value="Collagenase (Catalytic Domain)"/>
    <property type="match status" value="1"/>
</dbReference>
<dbReference type="PANTHER" id="PTHR10127:SF831">
    <property type="entry name" value="ZINC METALLOPROTEINASE NAS-37"/>
    <property type="match status" value="1"/>
</dbReference>
<evidence type="ECO:0000256" key="2">
    <source>
        <dbReference type="PROSITE-ProRule" id="PRU01211"/>
    </source>
</evidence>